<keyword evidence="3" id="KW-1185">Reference proteome</keyword>
<feature type="compositionally biased region" description="Low complexity" evidence="1">
    <location>
        <begin position="26"/>
        <end position="37"/>
    </location>
</feature>
<feature type="compositionally biased region" description="Basic and acidic residues" evidence="1">
    <location>
        <begin position="12"/>
        <end position="21"/>
    </location>
</feature>
<feature type="region of interest" description="Disordered" evidence="1">
    <location>
        <begin position="1"/>
        <end position="50"/>
    </location>
</feature>
<dbReference type="Proteomes" id="UP001153328">
    <property type="component" value="Unassembled WGS sequence"/>
</dbReference>
<reference evidence="2" key="1">
    <citation type="submission" date="2021-06" db="EMBL/GenBank/DDBJ databases">
        <authorList>
            <person name="Arsene-Ploetze F."/>
        </authorList>
    </citation>
    <scope>NUCLEOTIDE SEQUENCE</scope>
    <source>
        <strain evidence="2">SBRY1</strain>
    </source>
</reference>
<dbReference type="AlphaFoldDB" id="A0A9W4MHB5"/>
<proteinExistence type="predicted"/>
<gene>
    <name evidence="2" type="ORF">SBRY_70305</name>
</gene>
<dbReference type="EMBL" id="CAJVAX010000021">
    <property type="protein sequence ID" value="CAG7655974.1"/>
    <property type="molecule type" value="Genomic_DNA"/>
</dbReference>
<accession>A0A9W4MHB5</accession>
<evidence type="ECO:0000313" key="3">
    <source>
        <dbReference type="Proteomes" id="UP001153328"/>
    </source>
</evidence>
<sequence>MPPVAVGSQDMQRPRPAEKAAHLSGRPAPAARPRTPRLGTGRVDAAGRRF</sequence>
<organism evidence="2 3">
    <name type="scientific">Actinacidiphila bryophytorum</name>
    <dbReference type="NCBI Taxonomy" id="1436133"/>
    <lineage>
        <taxon>Bacteria</taxon>
        <taxon>Bacillati</taxon>
        <taxon>Actinomycetota</taxon>
        <taxon>Actinomycetes</taxon>
        <taxon>Kitasatosporales</taxon>
        <taxon>Streptomycetaceae</taxon>
        <taxon>Actinacidiphila</taxon>
    </lineage>
</organism>
<name>A0A9W4MHB5_9ACTN</name>
<evidence type="ECO:0000313" key="2">
    <source>
        <dbReference type="EMBL" id="CAG7655974.1"/>
    </source>
</evidence>
<comment type="caution">
    <text evidence="2">The sequence shown here is derived from an EMBL/GenBank/DDBJ whole genome shotgun (WGS) entry which is preliminary data.</text>
</comment>
<protein>
    <submittedName>
        <fullName evidence="2">Uncharacterized protein</fullName>
    </submittedName>
</protein>
<evidence type="ECO:0000256" key="1">
    <source>
        <dbReference type="SAM" id="MobiDB-lite"/>
    </source>
</evidence>